<dbReference type="Pfam" id="PF05709">
    <property type="entry name" value="Sipho_tail"/>
    <property type="match status" value="1"/>
</dbReference>
<keyword evidence="4" id="KW-1185">Reference proteome</keyword>
<name>A0A286QMJ4_9CAUD</name>
<accession>A0A286QMJ4</accession>
<protein>
    <submittedName>
        <fullName evidence="3">Distal tail protein</fullName>
    </submittedName>
</protein>
<dbReference type="Gene3D" id="2.40.30.200">
    <property type="match status" value="1"/>
</dbReference>
<evidence type="ECO:0000313" key="4">
    <source>
        <dbReference type="Proteomes" id="UP000221146"/>
    </source>
</evidence>
<feature type="compositionally biased region" description="Polar residues" evidence="1">
    <location>
        <begin position="270"/>
        <end position="285"/>
    </location>
</feature>
<evidence type="ECO:0000313" key="3">
    <source>
        <dbReference type="EMBL" id="ARU12973.1"/>
    </source>
</evidence>
<dbReference type="InterPro" id="IPR008841">
    <property type="entry name" value="Siphovirus-type_tail_N"/>
</dbReference>
<dbReference type="InterPro" id="IPR006520">
    <property type="entry name" value="Dit_BPSPP_N"/>
</dbReference>
<reference evidence="3 4" key="1">
    <citation type="journal article" date="2017" name="Front. Microbiol.">
        <title>Global Survey and Genome Exploration of Bacteriophages Infecting the Lactic Acid Bacterium Streptococcus thermophilus.</title>
        <authorList>
            <person name="McDonnell B."/>
            <person name="Mahony J."/>
            <person name="Hanemaaijer L."/>
            <person name="Neve H."/>
            <person name="Noben J.-P."/>
            <person name="Lugli G.A."/>
            <person name="Ventura M."/>
            <person name="Kouwen T.R."/>
            <person name="van Sinderen D."/>
        </authorList>
    </citation>
    <scope>NUCLEOTIDE SEQUENCE [LARGE SCALE GENOMIC DNA]</scope>
</reference>
<evidence type="ECO:0000256" key="1">
    <source>
        <dbReference type="SAM" id="MobiDB-lite"/>
    </source>
</evidence>
<feature type="domain" description="Siphovirus-type tail component RIFT-related" evidence="2">
    <location>
        <begin position="22"/>
        <end position="133"/>
    </location>
</feature>
<feature type="region of interest" description="Disordered" evidence="1">
    <location>
        <begin position="270"/>
        <end position="295"/>
    </location>
</feature>
<evidence type="ECO:0000259" key="2">
    <source>
        <dbReference type="Pfam" id="PF05709"/>
    </source>
</evidence>
<dbReference type="NCBIfam" id="TIGR01633">
    <property type="entry name" value="phi3626_gp14_N"/>
    <property type="match status" value="1"/>
</dbReference>
<dbReference type="EMBL" id="KY705251">
    <property type="protein sequence ID" value="ARU12973.1"/>
    <property type="molecule type" value="Genomic_DNA"/>
</dbReference>
<sequence>MIGMSVIFDGKNLTELFNEGQGLTVPVDVIKNVASNFNNNYQEQGNRRYGQQFLYNTLSVKQIQVSFSLVGNFDYFNSVAETLGGYLNVDKPKTLIFGDEPNKVWEAIPSGQVSLTVDKNTAPITARITVTFDVPKSHAENKAQALVSSDGETKYGSIKKISTGHYKATLKNFGTAETYPNIKLKFNSENGWVGIVKSATESYEVGNPKEDDIRAVKRSELLLDYRNPEDVKRGFALGQKNVGRFNDDSENLNGTLGLIDVFDRPNIALTSTGNGPRQKNGSSITWEIPADSSGEKGSINEYIWWREVFWLGLPNQYGYIKLSVTDENGAFLYGVETKKVTNGLDCEYNFLVSDGKGGYKILENKHFYGTHLNEHNPFNVARGWSDILRVDDTIQFYWWGSYPRFKVPALKGRKSKKINVMLASLGQQPLVTHMYLDQLLYRKDFVNVIEDIPNRFSMGSILEVDMSKGKTLIDNLPASNELTYLSEPFSIGVGETEIDIYTSSWIAKDPTIEISWKERFV</sequence>
<organism evidence="3 4">
    <name type="scientific">Streptococcus phage P0091</name>
    <dbReference type="NCBI Taxonomy" id="1971410"/>
    <lineage>
        <taxon>Viruses</taxon>
        <taxon>Duplodnaviria</taxon>
        <taxon>Heunggongvirae</taxon>
        <taxon>Uroviricota</taxon>
        <taxon>Caudoviricetes</taxon>
        <taxon>Aliceevansviridae</taxon>
        <taxon>Moineauvirus</taxon>
        <taxon>Moineauvirus P0091</taxon>
    </lineage>
</organism>
<proteinExistence type="predicted"/>
<gene>
    <name evidence="3" type="ORF">P0091_15</name>
</gene>
<dbReference type="Proteomes" id="UP000221146">
    <property type="component" value="Segment"/>
</dbReference>